<accession>A0A3G1A9Z3</accession>
<sequence>MHLEKIGCNPGKIERRSIKVIFVSRKKGKAGEWSEND</sequence>
<gene>
    <name evidence="1" type="ORF">TCARB_1599</name>
</gene>
<dbReference type="AlphaFoldDB" id="A0A3G1A9Z3"/>
<evidence type="ECO:0000313" key="1">
    <source>
        <dbReference type="EMBL" id="AJB42641.1"/>
    </source>
</evidence>
<protein>
    <submittedName>
        <fullName evidence="1">Uncharacterized protein</fullName>
    </submittedName>
</protein>
<organism evidence="1 2">
    <name type="scientific">Thermofilum adornatum 1505</name>
    <dbReference type="NCBI Taxonomy" id="697581"/>
    <lineage>
        <taxon>Archaea</taxon>
        <taxon>Thermoproteota</taxon>
        <taxon>Thermoprotei</taxon>
        <taxon>Thermofilales</taxon>
        <taxon>Thermofilaceae</taxon>
        <taxon>Thermofilum</taxon>
    </lineage>
</organism>
<reference evidence="2" key="1">
    <citation type="book" date="2010" name="EXTREMOPHILES" publisher="0:0-0">
        <title>Complete genome sequences of ten hyperthermophilic archaea reveal their metabolic capabilities and possible ecological roles.</title>
        <editorList>
            <person name="?"/>
        </editorList>
        <authorList>
            <person name="Ravin N.V."/>
            <person name="Mardanov A.V."/>
            <person name="Bonch-Osmolovskaya E.A."/>
            <person name="Skryabin K.G."/>
        </authorList>
    </citation>
    <scope>NUCLEOTIDE SEQUENCE [LARGE SCALE GENOMIC DNA]</scope>
    <source>
        <strain evidence="2">1505</strain>
    </source>
</reference>
<dbReference type="EMBL" id="CP007493">
    <property type="protein sequence ID" value="AJB42641.1"/>
    <property type="molecule type" value="Genomic_DNA"/>
</dbReference>
<evidence type="ECO:0000313" key="2">
    <source>
        <dbReference type="Proteomes" id="UP000266720"/>
    </source>
</evidence>
<dbReference type="KEGG" id="tcb:TCARB_1599"/>
<dbReference type="Proteomes" id="UP000266720">
    <property type="component" value="Chromosome"/>
</dbReference>
<proteinExistence type="predicted"/>
<name>A0A3G1A9Z3_9CREN</name>